<feature type="transmembrane region" description="Helical" evidence="1">
    <location>
        <begin position="182"/>
        <end position="203"/>
    </location>
</feature>
<dbReference type="RefSeq" id="WP_203897163.1">
    <property type="nucleotide sequence ID" value="NZ_BOPF01000002.1"/>
</dbReference>
<feature type="transmembrane region" description="Helical" evidence="1">
    <location>
        <begin position="12"/>
        <end position="35"/>
    </location>
</feature>
<gene>
    <name evidence="2" type="ORF">Val02_04910</name>
</gene>
<evidence type="ECO:0000313" key="2">
    <source>
        <dbReference type="EMBL" id="GIJ43605.1"/>
    </source>
</evidence>
<feature type="transmembrane region" description="Helical" evidence="1">
    <location>
        <begin position="210"/>
        <end position="234"/>
    </location>
</feature>
<dbReference type="Proteomes" id="UP000619260">
    <property type="component" value="Unassembled WGS sequence"/>
</dbReference>
<keyword evidence="3" id="KW-1185">Reference proteome</keyword>
<comment type="caution">
    <text evidence="2">The sequence shown here is derived from an EMBL/GenBank/DDBJ whole genome shotgun (WGS) entry which is preliminary data.</text>
</comment>
<dbReference type="EMBL" id="BOPF01000002">
    <property type="protein sequence ID" value="GIJ43605.1"/>
    <property type="molecule type" value="Genomic_DNA"/>
</dbReference>
<feature type="transmembrane region" description="Helical" evidence="1">
    <location>
        <begin position="56"/>
        <end position="76"/>
    </location>
</feature>
<proteinExistence type="predicted"/>
<keyword evidence="1" id="KW-0472">Membrane</keyword>
<keyword evidence="1" id="KW-1133">Transmembrane helix</keyword>
<protein>
    <submittedName>
        <fullName evidence="2">Uncharacterized protein</fullName>
    </submittedName>
</protein>
<organism evidence="2 3">
    <name type="scientific">Virgisporangium aliadipatigenens</name>
    <dbReference type="NCBI Taxonomy" id="741659"/>
    <lineage>
        <taxon>Bacteria</taxon>
        <taxon>Bacillati</taxon>
        <taxon>Actinomycetota</taxon>
        <taxon>Actinomycetes</taxon>
        <taxon>Micromonosporales</taxon>
        <taxon>Micromonosporaceae</taxon>
        <taxon>Virgisporangium</taxon>
    </lineage>
</organism>
<sequence length="359" mass="37842">MFHFAPSSAEAGVVIAVTVIGVVAALGLLAALVLLRRTGRLATAPHSAAPPRRRRGLTVLFLGGSVALWFGGRIDFAAPGRVGPYTLFEMHGAGDPAYWVAYQVGSYLLILLSGLLLRYRATLRTVLGPPALLVAVLLNTLLLAVYLKLERIDSRLMPQKLAGVTPDADQASDASLASTTTVGWGLAVLGVVLLTAVVVLVLADRYELPVLVAATAAVTVLAAPVMPDVSYWGQRADGSTEHVMYTPFEIGGPAFLWPPLLVLMAALVCVIPVLPKWVRGFATVLAVLSPVLVGVVSAAVYGPIEETVSALLREDGFRVAATSLGMVPYLLMFAALVLVPVAAVRGWRAGRRGGWLRPS</sequence>
<accession>A0A8J3YGJ6</accession>
<evidence type="ECO:0000313" key="3">
    <source>
        <dbReference type="Proteomes" id="UP000619260"/>
    </source>
</evidence>
<evidence type="ECO:0000256" key="1">
    <source>
        <dbReference type="SAM" id="Phobius"/>
    </source>
</evidence>
<name>A0A8J3YGJ6_9ACTN</name>
<feature type="transmembrane region" description="Helical" evidence="1">
    <location>
        <begin position="131"/>
        <end position="149"/>
    </location>
</feature>
<keyword evidence="1" id="KW-0812">Transmembrane</keyword>
<reference evidence="2" key="1">
    <citation type="submission" date="2021-01" db="EMBL/GenBank/DDBJ databases">
        <title>Whole genome shotgun sequence of Virgisporangium aliadipatigenens NBRC 105644.</title>
        <authorList>
            <person name="Komaki H."/>
            <person name="Tamura T."/>
        </authorList>
    </citation>
    <scope>NUCLEOTIDE SEQUENCE</scope>
    <source>
        <strain evidence="2">NBRC 105644</strain>
    </source>
</reference>
<dbReference type="AlphaFoldDB" id="A0A8J3YGJ6"/>
<feature type="transmembrane region" description="Helical" evidence="1">
    <location>
        <begin position="281"/>
        <end position="304"/>
    </location>
</feature>
<feature type="transmembrane region" description="Helical" evidence="1">
    <location>
        <begin position="96"/>
        <end position="119"/>
    </location>
</feature>
<feature type="transmembrane region" description="Helical" evidence="1">
    <location>
        <begin position="324"/>
        <end position="347"/>
    </location>
</feature>
<feature type="transmembrane region" description="Helical" evidence="1">
    <location>
        <begin position="254"/>
        <end position="274"/>
    </location>
</feature>